<reference evidence="5" key="2">
    <citation type="submission" date="2020-09" db="EMBL/GenBank/DDBJ databases">
        <authorList>
            <person name="Sun Q."/>
            <person name="Zhou Y."/>
        </authorList>
    </citation>
    <scope>NUCLEOTIDE SEQUENCE</scope>
    <source>
        <strain evidence="5">CGMCC 1.12777</strain>
    </source>
</reference>
<dbReference type="GO" id="GO:0005524">
    <property type="term" value="F:ATP binding"/>
    <property type="evidence" value="ECO:0007669"/>
    <property type="project" value="UniProtKB-KW"/>
</dbReference>
<dbReference type="PANTHER" id="PTHR42855:SF2">
    <property type="entry name" value="DRUG RESISTANCE ABC TRANSPORTER,ATP-BINDING PROTEIN"/>
    <property type="match status" value="1"/>
</dbReference>
<dbReference type="InterPro" id="IPR003593">
    <property type="entry name" value="AAA+_ATPase"/>
</dbReference>
<dbReference type="PROSITE" id="PS50893">
    <property type="entry name" value="ABC_TRANSPORTER_2"/>
    <property type="match status" value="2"/>
</dbReference>
<dbReference type="RefSeq" id="WP_188498162.1">
    <property type="nucleotide sequence ID" value="NZ_BMFV01000025.1"/>
</dbReference>
<feature type="domain" description="ABC transporter" evidence="4">
    <location>
        <begin position="346"/>
        <end position="558"/>
    </location>
</feature>
<dbReference type="InterPro" id="IPR027417">
    <property type="entry name" value="P-loop_NTPase"/>
</dbReference>
<dbReference type="FunFam" id="3.40.50.300:FF:000011">
    <property type="entry name" value="Putative ABC transporter ATP-binding component"/>
    <property type="match status" value="1"/>
</dbReference>
<dbReference type="SUPFAM" id="SSF52540">
    <property type="entry name" value="P-loop containing nucleoside triphosphate hydrolases"/>
    <property type="match status" value="2"/>
</dbReference>
<dbReference type="SMART" id="SM00382">
    <property type="entry name" value="AAA"/>
    <property type="match status" value="2"/>
</dbReference>
<dbReference type="InterPro" id="IPR032781">
    <property type="entry name" value="ABC_tran_Xtn"/>
</dbReference>
<organism evidence="5 6">
    <name type="scientific">Pullulanibacillus pueri</name>
    <dbReference type="NCBI Taxonomy" id="1437324"/>
    <lineage>
        <taxon>Bacteria</taxon>
        <taxon>Bacillati</taxon>
        <taxon>Bacillota</taxon>
        <taxon>Bacilli</taxon>
        <taxon>Bacillales</taxon>
        <taxon>Sporolactobacillaceae</taxon>
        <taxon>Pullulanibacillus</taxon>
    </lineage>
</organism>
<evidence type="ECO:0000313" key="6">
    <source>
        <dbReference type="Proteomes" id="UP000656813"/>
    </source>
</evidence>
<evidence type="ECO:0000259" key="4">
    <source>
        <dbReference type="PROSITE" id="PS50893"/>
    </source>
</evidence>
<dbReference type="Proteomes" id="UP000656813">
    <property type="component" value="Unassembled WGS sequence"/>
</dbReference>
<keyword evidence="1" id="KW-0547">Nucleotide-binding</keyword>
<dbReference type="Gene3D" id="3.40.50.300">
    <property type="entry name" value="P-loop containing nucleotide triphosphate hydrolases"/>
    <property type="match status" value="2"/>
</dbReference>
<protein>
    <submittedName>
        <fullName evidence="5">Putative ABC transporter ATP-binding protein YdiF</fullName>
    </submittedName>
</protein>
<dbReference type="Pfam" id="PF00005">
    <property type="entry name" value="ABC_tran"/>
    <property type="match status" value="2"/>
</dbReference>
<comment type="caution">
    <text evidence="5">The sequence shown here is derived from an EMBL/GenBank/DDBJ whole genome shotgun (WGS) entry which is preliminary data.</text>
</comment>
<dbReference type="InterPro" id="IPR017871">
    <property type="entry name" value="ABC_transporter-like_CS"/>
</dbReference>
<gene>
    <name evidence="5" type="primary">ydiF</name>
    <name evidence="5" type="ORF">GCM10007096_29580</name>
</gene>
<proteinExistence type="predicted"/>
<evidence type="ECO:0000256" key="1">
    <source>
        <dbReference type="ARBA" id="ARBA00022741"/>
    </source>
</evidence>
<dbReference type="EMBL" id="BMFV01000025">
    <property type="protein sequence ID" value="GGH85063.1"/>
    <property type="molecule type" value="Genomic_DNA"/>
</dbReference>
<evidence type="ECO:0000313" key="5">
    <source>
        <dbReference type="EMBL" id="GGH85063.1"/>
    </source>
</evidence>
<dbReference type="CDD" id="cd03221">
    <property type="entry name" value="ABCF_EF-3"/>
    <property type="match status" value="2"/>
</dbReference>
<dbReference type="PANTHER" id="PTHR42855">
    <property type="entry name" value="ABC TRANSPORTER ATP-BINDING SUBUNIT"/>
    <property type="match status" value="1"/>
</dbReference>
<keyword evidence="6" id="KW-1185">Reference proteome</keyword>
<evidence type="ECO:0000256" key="2">
    <source>
        <dbReference type="ARBA" id="ARBA00022840"/>
    </source>
</evidence>
<dbReference type="AlphaFoldDB" id="A0A8J3EN07"/>
<reference evidence="5" key="1">
    <citation type="journal article" date="2014" name="Int. J. Syst. Evol. Microbiol.">
        <title>Complete genome sequence of Corynebacterium casei LMG S-19264T (=DSM 44701T), isolated from a smear-ripened cheese.</title>
        <authorList>
            <consortium name="US DOE Joint Genome Institute (JGI-PGF)"/>
            <person name="Walter F."/>
            <person name="Albersmeier A."/>
            <person name="Kalinowski J."/>
            <person name="Ruckert C."/>
        </authorList>
    </citation>
    <scope>NUCLEOTIDE SEQUENCE</scope>
    <source>
        <strain evidence="5">CGMCC 1.12777</strain>
    </source>
</reference>
<feature type="domain" description="ABC transporter" evidence="4">
    <location>
        <begin position="4"/>
        <end position="259"/>
    </location>
</feature>
<dbReference type="InterPro" id="IPR051309">
    <property type="entry name" value="ABCF_ATPase"/>
</dbReference>
<dbReference type="InterPro" id="IPR003439">
    <property type="entry name" value="ABC_transporter-like_ATP-bd"/>
</dbReference>
<accession>A0A8J3EN07</accession>
<dbReference type="NCBIfam" id="NF000355">
    <property type="entry name" value="ribo_prot_ABC_F"/>
    <property type="match status" value="1"/>
</dbReference>
<dbReference type="Pfam" id="PF12848">
    <property type="entry name" value="ABC_tran_Xtn"/>
    <property type="match status" value="1"/>
</dbReference>
<keyword evidence="3" id="KW-0175">Coiled coil</keyword>
<dbReference type="GO" id="GO:0016887">
    <property type="term" value="F:ATP hydrolysis activity"/>
    <property type="evidence" value="ECO:0007669"/>
    <property type="project" value="InterPro"/>
</dbReference>
<evidence type="ECO:0000256" key="3">
    <source>
        <dbReference type="SAM" id="Coils"/>
    </source>
</evidence>
<feature type="coiled-coil region" evidence="3">
    <location>
        <begin position="255"/>
        <end position="282"/>
    </location>
</feature>
<dbReference type="PROSITE" id="PS00211">
    <property type="entry name" value="ABC_TRANSPORTER_1"/>
    <property type="match status" value="1"/>
</dbReference>
<sequence>MYIFKADHLQKDWNGRQLFTDVNLELKEGEHLALFGRNGSGKTTLLKGLFNQLAFEKGTVHRFVPLEQWAWLEQNVSADSDLSARQMVESADRERFRLKSELEVAESRLKGDATSYPDIWETYSTVYEKFLAADGYNLMNEAERALVEVRLDEVAWDVPFQQLSGGQKTKVQLARLLLHHPRCILMDEPTNHLDQESLLWLEEWVRQFKGAILFVSHDRLFLDRVADALYELSPNGVKRYTGGYSAYREQKRIEWQTQETLYKKQEKERKELQEAINRYQKWFSLAHKAAGQNDFLRSKAKKNVSRFKAKESALERLEKDQVDRPKEDKKLNLHLQDSDFSARQLLQVEHLGFSYGEVQVLSGVSLHIGRGDRIAVIGDNGSGKTTLLKLLINELKPSQGTIYRHPQLKIGYFSQELNNLHEDETLLDSLLVMPEMTQSEARTILGSFLFPQDDVFKKIKHLSMGEKCRIAFLKLYFSDANLLVLDEPTNFLDVATREVIEYALEAYPGALVVVSHDRYLVQKVANRIVHLKDQQIEDFHGNLQEYEQFLQKGHLTNDEQRKENERQQLNLQLTQLMSENQEGASVEEQELLLQKIKETKQRIADLMKGQDKTK</sequence>
<keyword evidence="2 5" id="KW-0067">ATP-binding</keyword>
<name>A0A8J3EN07_9BACL</name>